<dbReference type="InterPro" id="IPR045214">
    <property type="entry name" value="Surf1/Surf4"/>
</dbReference>
<dbReference type="Proteomes" id="UP000444721">
    <property type="component" value="Unassembled WGS sequence"/>
</dbReference>
<sequence length="405" mass="46781">MLNRFSSALRRDLCESLLPLFLQKGLKAFKTNNHVIAITRNVNNSCNTHHRSYATIRLVDHQEERRRQQQSEQEHRGGENHDESSSSQQQTKKEPFLTLTQFIFFGIPAITTFCLGVWQTRRYLWKKEQIALREVTLAQDPIDYDPSNMLKVSESIQQPESSSSSVVPSIHEKSEEDYDPINPAKDEYSHRIITLEGYYDYDKEIVVGLRKSPLTKRLDLPTSVGEMGFFILTPFVTKQGEIVMVNRGWVPQSIYKNPTSASKQDFEKKTTDKNHIEKVTAIIRPGEYLGAGVSDSYDGKSNKFIAMDLFSIAKYYKLPYIPLLVDAFYHIPNFVYSEKQTSENSLKASKAQDTKYPMVAIPDDYMKFYITPATHVAYMVTWYTLCLWIIGSLVYLKRKRRLSSF</sequence>
<feature type="transmembrane region" description="Helical" evidence="5">
    <location>
        <begin position="96"/>
        <end position="118"/>
    </location>
</feature>
<dbReference type="InterPro" id="IPR002994">
    <property type="entry name" value="Surf1/Shy1"/>
</dbReference>
<reference evidence="7 8" key="1">
    <citation type="journal article" date="2019" name="Sci. Rep.">
        <title>Nanopore sequencing improves the draft genome of the human pathogenic amoeba Naegleria fowleri.</title>
        <authorList>
            <person name="Liechti N."/>
            <person name="Schurch N."/>
            <person name="Bruggmann R."/>
            <person name="Wittwer M."/>
        </authorList>
    </citation>
    <scope>NUCLEOTIDE SEQUENCE [LARGE SCALE GENOMIC DNA]</scope>
    <source>
        <strain evidence="7 8">ATCC 30894</strain>
    </source>
</reference>
<evidence type="ECO:0000256" key="4">
    <source>
        <dbReference type="ARBA" id="ARBA00023136"/>
    </source>
</evidence>
<dbReference type="Pfam" id="PF02104">
    <property type="entry name" value="SURF1"/>
    <property type="match status" value="1"/>
</dbReference>
<dbReference type="VEuPathDB" id="AmoebaDB:FDP41_006912"/>
<keyword evidence="4 5" id="KW-0472">Membrane</keyword>
<keyword evidence="5" id="KW-0999">Mitochondrion inner membrane</keyword>
<dbReference type="GO" id="GO:0005743">
    <property type="term" value="C:mitochondrial inner membrane"/>
    <property type="evidence" value="ECO:0007669"/>
    <property type="project" value="UniProtKB-SubCell"/>
</dbReference>
<feature type="compositionally biased region" description="Low complexity" evidence="6">
    <location>
        <begin position="155"/>
        <end position="169"/>
    </location>
</feature>
<dbReference type="PANTHER" id="PTHR23427">
    <property type="entry name" value="SURFEIT LOCUS PROTEIN"/>
    <property type="match status" value="1"/>
</dbReference>
<evidence type="ECO:0000313" key="8">
    <source>
        <dbReference type="Proteomes" id="UP000444721"/>
    </source>
</evidence>
<dbReference type="EMBL" id="VFQX01000053">
    <property type="protein sequence ID" value="KAF0974302.1"/>
    <property type="molecule type" value="Genomic_DNA"/>
</dbReference>
<comment type="function">
    <text evidence="5">Probably involved in the biogenesis of the COX complex.</text>
</comment>
<keyword evidence="5" id="KW-0496">Mitochondrion</keyword>
<name>A0A6A5BHL6_NAEFO</name>
<evidence type="ECO:0000256" key="2">
    <source>
        <dbReference type="ARBA" id="ARBA00022692"/>
    </source>
</evidence>
<dbReference type="PROSITE" id="PS50895">
    <property type="entry name" value="SURF1"/>
    <property type="match status" value="1"/>
</dbReference>
<accession>A0A6A5BHL6</accession>
<keyword evidence="8" id="KW-1185">Reference proteome</keyword>
<dbReference type="OMA" id="HNSSARW"/>
<dbReference type="OrthoDB" id="10040024at2759"/>
<dbReference type="VEuPathDB" id="AmoebaDB:NfTy_076180"/>
<keyword evidence="3 5" id="KW-1133">Transmembrane helix</keyword>
<evidence type="ECO:0000313" key="7">
    <source>
        <dbReference type="EMBL" id="KAF0974302.1"/>
    </source>
</evidence>
<feature type="compositionally biased region" description="Basic and acidic residues" evidence="6">
    <location>
        <begin position="60"/>
        <end position="84"/>
    </location>
</feature>
<feature type="region of interest" description="Disordered" evidence="6">
    <location>
        <begin position="60"/>
        <end position="91"/>
    </location>
</feature>
<evidence type="ECO:0000256" key="5">
    <source>
        <dbReference type="RuleBase" id="RU363076"/>
    </source>
</evidence>
<protein>
    <recommendedName>
        <fullName evidence="5">SURF1-like protein</fullName>
    </recommendedName>
</protein>
<organism evidence="7 8">
    <name type="scientific">Naegleria fowleri</name>
    <name type="common">Brain eating amoeba</name>
    <dbReference type="NCBI Taxonomy" id="5763"/>
    <lineage>
        <taxon>Eukaryota</taxon>
        <taxon>Discoba</taxon>
        <taxon>Heterolobosea</taxon>
        <taxon>Tetramitia</taxon>
        <taxon>Eutetramitia</taxon>
        <taxon>Vahlkampfiidae</taxon>
        <taxon>Naegleria</taxon>
    </lineage>
</organism>
<dbReference type="PANTHER" id="PTHR23427:SF2">
    <property type="entry name" value="SURFEIT LOCUS PROTEIN 1"/>
    <property type="match status" value="1"/>
</dbReference>
<dbReference type="VEuPathDB" id="AmoebaDB:NF0124190"/>
<comment type="caution">
    <text evidence="7">The sequence shown here is derived from an EMBL/GenBank/DDBJ whole genome shotgun (WGS) entry which is preliminary data.</text>
</comment>
<dbReference type="CDD" id="cd06662">
    <property type="entry name" value="SURF1"/>
    <property type="match status" value="1"/>
</dbReference>
<feature type="transmembrane region" description="Helical" evidence="5">
    <location>
        <begin position="376"/>
        <end position="396"/>
    </location>
</feature>
<dbReference type="GeneID" id="68114130"/>
<comment type="subcellular location">
    <subcellularLocation>
        <location evidence="1">Membrane</location>
    </subcellularLocation>
    <subcellularLocation>
        <location evidence="5">Mitochondrion inner membrane</location>
        <topology evidence="5">Multi-pass membrane protein</topology>
    </subcellularLocation>
</comment>
<dbReference type="AlphaFoldDB" id="A0A6A5BHL6"/>
<gene>
    <name evidence="7" type="ORF">FDP41_006912</name>
</gene>
<evidence type="ECO:0000256" key="1">
    <source>
        <dbReference type="ARBA" id="ARBA00004370"/>
    </source>
</evidence>
<proteinExistence type="inferred from homology"/>
<feature type="region of interest" description="Disordered" evidence="6">
    <location>
        <begin position="155"/>
        <end position="181"/>
    </location>
</feature>
<comment type="similarity">
    <text evidence="5">Belongs to the SURF1 family.</text>
</comment>
<evidence type="ECO:0000256" key="6">
    <source>
        <dbReference type="SAM" id="MobiDB-lite"/>
    </source>
</evidence>
<dbReference type="RefSeq" id="XP_044559015.1">
    <property type="nucleotide sequence ID" value="XM_044710599.1"/>
</dbReference>
<evidence type="ECO:0000256" key="3">
    <source>
        <dbReference type="ARBA" id="ARBA00022989"/>
    </source>
</evidence>
<keyword evidence="2 5" id="KW-0812">Transmembrane</keyword>